<evidence type="ECO:0000313" key="3">
    <source>
        <dbReference type="Proteomes" id="UP001575105"/>
    </source>
</evidence>
<protein>
    <submittedName>
        <fullName evidence="2">Signal transducing protein</fullName>
    </submittedName>
</protein>
<keyword evidence="3" id="KW-1185">Reference proteome</keyword>
<dbReference type="Pfam" id="PF09413">
    <property type="entry name" value="DUF2007"/>
    <property type="match status" value="1"/>
</dbReference>
<name>A0ABV4TZH4_9BACT</name>
<dbReference type="RefSeq" id="WP_425343675.1">
    <property type="nucleotide sequence ID" value="NZ_JBGUBD010000001.1"/>
</dbReference>
<sequence length="77" mass="8363">MSNTDDMIVVYEAGSLAEAQLLSDRLASADISNHVANVDSPFDGLVAGHQTVPVRVLSHDAERARQIVDEFMNEHAD</sequence>
<comment type="caution">
    <text evidence="2">The sequence shown here is derived from an EMBL/GenBank/DDBJ whole genome shotgun (WGS) entry which is preliminary data.</text>
</comment>
<gene>
    <name evidence="2" type="ORF">ACERK3_00435</name>
</gene>
<evidence type="ECO:0000313" key="2">
    <source>
        <dbReference type="EMBL" id="MFA9476747.1"/>
    </source>
</evidence>
<feature type="domain" description="DUF2007" evidence="1">
    <location>
        <begin position="7"/>
        <end position="71"/>
    </location>
</feature>
<dbReference type="InterPro" id="IPR018551">
    <property type="entry name" value="DUF2007"/>
</dbReference>
<dbReference type="Proteomes" id="UP001575105">
    <property type="component" value="Unassembled WGS sequence"/>
</dbReference>
<organism evidence="2 3">
    <name type="scientific">Natronomicrosphaera hydrolytica</name>
    <dbReference type="NCBI Taxonomy" id="3242702"/>
    <lineage>
        <taxon>Bacteria</taxon>
        <taxon>Pseudomonadati</taxon>
        <taxon>Planctomycetota</taxon>
        <taxon>Phycisphaerae</taxon>
        <taxon>Phycisphaerales</taxon>
        <taxon>Phycisphaeraceae</taxon>
        <taxon>Natronomicrosphaera</taxon>
    </lineage>
</organism>
<accession>A0ABV4TZH4</accession>
<evidence type="ECO:0000259" key="1">
    <source>
        <dbReference type="Pfam" id="PF09413"/>
    </source>
</evidence>
<reference evidence="2 3" key="1">
    <citation type="submission" date="2024-08" db="EMBL/GenBank/DDBJ databases">
        <title>Whole-genome sequencing of halo(alkali)philic microorganisms from hypersaline lakes.</title>
        <authorList>
            <person name="Sorokin D.Y."/>
            <person name="Merkel A.Y."/>
            <person name="Messina E."/>
            <person name="Yakimov M."/>
        </authorList>
    </citation>
    <scope>NUCLEOTIDE SEQUENCE [LARGE SCALE GENOMIC DNA]</scope>
    <source>
        <strain evidence="2 3">AB-hyl4</strain>
    </source>
</reference>
<proteinExistence type="predicted"/>
<dbReference type="EMBL" id="JBGUBD010000001">
    <property type="protein sequence ID" value="MFA9476747.1"/>
    <property type="molecule type" value="Genomic_DNA"/>
</dbReference>